<dbReference type="GO" id="GO:0009103">
    <property type="term" value="P:lipopolysaccharide biosynthetic process"/>
    <property type="evidence" value="ECO:0007669"/>
    <property type="project" value="UniProtKB-KW"/>
</dbReference>
<accession>E6U6E6</accession>
<keyword evidence="3 10" id="KW-0808">Transferase</keyword>
<dbReference type="InterPro" id="IPR001173">
    <property type="entry name" value="Glyco_trans_2-like"/>
</dbReference>
<dbReference type="AlphaFoldDB" id="E6U6E6"/>
<dbReference type="GO" id="GO:0005886">
    <property type="term" value="C:plasma membrane"/>
    <property type="evidence" value="ECO:0007669"/>
    <property type="project" value="TreeGrafter"/>
</dbReference>
<keyword evidence="7 8" id="KW-0472">Membrane</keyword>
<evidence type="ECO:0000256" key="2">
    <source>
        <dbReference type="ARBA" id="ARBA00022676"/>
    </source>
</evidence>
<keyword evidence="2" id="KW-0328">Glycosyltransferase</keyword>
<keyword evidence="11" id="KW-1185">Reference proteome</keyword>
<feature type="transmembrane region" description="Helical" evidence="8">
    <location>
        <begin position="231"/>
        <end position="252"/>
    </location>
</feature>
<feature type="domain" description="Glycosyltransferase 2-like" evidence="9">
    <location>
        <begin position="5"/>
        <end position="167"/>
    </location>
</feature>
<dbReference type="RefSeq" id="WP_013486359.1">
    <property type="nucleotide sequence ID" value="NC_014828.1"/>
</dbReference>
<dbReference type="EMBL" id="CP002400">
    <property type="protein sequence ID" value="ADU28016.1"/>
    <property type="molecule type" value="Genomic_DNA"/>
</dbReference>
<keyword evidence="5" id="KW-0448">Lipopolysaccharide biosynthesis</keyword>
<evidence type="ECO:0000256" key="4">
    <source>
        <dbReference type="ARBA" id="ARBA00022692"/>
    </source>
</evidence>
<dbReference type="KEGG" id="eha:Ethha_2523"/>
<dbReference type="Gene3D" id="3.90.550.10">
    <property type="entry name" value="Spore Coat Polysaccharide Biosynthesis Protein SpsA, Chain A"/>
    <property type="match status" value="1"/>
</dbReference>
<dbReference type="eggNOG" id="COG0463">
    <property type="taxonomic scope" value="Bacteria"/>
</dbReference>
<evidence type="ECO:0000259" key="9">
    <source>
        <dbReference type="Pfam" id="PF00535"/>
    </source>
</evidence>
<feature type="transmembrane region" description="Helical" evidence="8">
    <location>
        <begin position="264"/>
        <end position="285"/>
    </location>
</feature>
<evidence type="ECO:0000256" key="3">
    <source>
        <dbReference type="ARBA" id="ARBA00022679"/>
    </source>
</evidence>
<evidence type="ECO:0000256" key="7">
    <source>
        <dbReference type="ARBA" id="ARBA00023136"/>
    </source>
</evidence>
<dbReference type="CDD" id="cd04187">
    <property type="entry name" value="DPM1_like_bac"/>
    <property type="match status" value="1"/>
</dbReference>
<dbReference type="SUPFAM" id="SSF53448">
    <property type="entry name" value="Nucleotide-diphospho-sugar transferases"/>
    <property type="match status" value="1"/>
</dbReference>
<evidence type="ECO:0000256" key="5">
    <source>
        <dbReference type="ARBA" id="ARBA00022985"/>
    </source>
</evidence>
<dbReference type="Proteomes" id="UP000001551">
    <property type="component" value="Chromosome"/>
</dbReference>
<evidence type="ECO:0000313" key="11">
    <source>
        <dbReference type="Proteomes" id="UP000001551"/>
    </source>
</evidence>
<dbReference type="Pfam" id="PF00535">
    <property type="entry name" value="Glycos_transf_2"/>
    <property type="match status" value="1"/>
</dbReference>
<dbReference type="STRING" id="663278.Ethha_2523"/>
<name>E6U6E6_ETHHY</name>
<dbReference type="InterPro" id="IPR029044">
    <property type="entry name" value="Nucleotide-diphossugar_trans"/>
</dbReference>
<keyword evidence="4 8" id="KW-0812">Transmembrane</keyword>
<keyword evidence="1" id="KW-1003">Cell membrane</keyword>
<dbReference type="InterPro" id="IPR050256">
    <property type="entry name" value="Glycosyltransferase_2"/>
</dbReference>
<dbReference type="HOGENOM" id="CLU_033536_0_0_9"/>
<dbReference type="PANTHER" id="PTHR48090:SF3">
    <property type="entry name" value="UNDECAPRENYL-PHOSPHATE 4-DEOXY-4-FORMAMIDO-L-ARABINOSE TRANSFERASE"/>
    <property type="match status" value="1"/>
</dbReference>
<dbReference type="PANTHER" id="PTHR48090">
    <property type="entry name" value="UNDECAPRENYL-PHOSPHATE 4-DEOXY-4-FORMAMIDO-L-ARABINOSE TRANSFERASE-RELATED"/>
    <property type="match status" value="1"/>
</dbReference>
<evidence type="ECO:0000256" key="1">
    <source>
        <dbReference type="ARBA" id="ARBA00022475"/>
    </source>
</evidence>
<dbReference type="GO" id="GO:0099621">
    <property type="term" value="F:undecaprenyl-phosphate 4-deoxy-4-formamido-L-arabinose transferase activity"/>
    <property type="evidence" value="ECO:0007669"/>
    <property type="project" value="TreeGrafter"/>
</dbReference>
<evidence type="ECO:0000256" key="6">
    <source>
        <dbReference type="ARBA" id="ARBA00022989"/>
    </source>
</evidence>
<sequence length="327" mass="36138">MEKLSFLVPVYNSKDTIASVVRRIAAAVQALETPLDFEIVLVDDGSRDGVYTVCRQLAVELPYVRSFRLARNFGQANALMAGLNQITGDYVVCLDDDLQTPPEEFPKLYHTMQSGGFDVVYGYYEQKKHSAFRNFGTALNEQMQTFILNKPCNIHTSSYFIARRYVVDVVKRYDKPFPYLPGLFLLVTGSVASIPIRHAARHAGRSGYGLVKLVQLWMNGFTNFSVRPLRIASFAGAVIALCAFVMTAVLFILKLSGQDIQVGWTSTIVIMLFIGGVQLLSVGILGEYIGRIYLSVNQTPQYVIKPQPPTGSGAAERVCAQKNTAGV</sequence>
<protein>
    <submittedName>
        <fullName evidence="10">Glycosyl transferase family 2</fullName>
    </submittedName>
</protein>
<reference evidence="10 11" key="1">
    <citation type="submission" date="2010-12" db="EMBL/GenBank/DDBJ databases">
        <title>Complete sequence of Ethanoligenens harbinense YUAN-3.</title>
        <authorList>
            <person name="Lucas S."/>
            <person name="Copeland A."/>
            <person name="Lapidus A."/>
            <person name="Cheng J.-F."/>
            <person name="Bruce D."/>
            <person name="Goodwin L."/>
            <person name="Pitluck S."/>
            <person name="Chertkov O."/>
            <person name="Misra M."/>
            <person name="Detter J.C."/>
            <person name="Han C."/>
            <person name="Tapia R."/>
            <person name="Land M."/>
            <person name="Hauser L."/>
            <person name="Jeffries C."/>
            <person name="Kyrpides N."/>
            <person name="Ivanova N."/>
            <person name="Mikhailova N."/>
            <person name="Wang A."/>
            <person name="Mouttaki H."/>
            <person name="He Z."/>
            <person name="Zhou J."/>
            <person name="Hemme C.L."/>
            <person name="Woyke T."/>
        </authorList>
    </citation>
    <scope>NUCLEOTIDE SEQUENCE [LARGE SCALE GENOMIC DNA]</scope>
    <source>
        <strain evidence="11">DSM 18485 / JCM 12961 / CGMCC 1.5033 / YUAN-3</strain>
    </source>
</reference>
<organism evidence="10 11">
    <name type="scientific">Ethanoligenens harbinense (strain DSM 18485 / JCM 12961 / CGMCC 1.5033 / YUAN-3)</name>
    <dbReference type="NCBI Taxonomy" id="663278"/>
    <lineage>
        <taxon>Bacteria</taxon>
        <taxon>Bacillati</taxon>
        <taxon>Bacillota</taxon>
        <taxon>Clostridia</taxon>
        <taxon>Eubacteriales</taxon>
        <taxon>Oscillospiraceae</taxon>
        <taxon>Ethanoligenens</taxon>
    </lineage>
</organism>
<proteinExistence type="predicted"/>
<evidence type="ECO:0000313" key="10">
    <source>
        <dbReference type="EMBL" id="ADU28016.1"/>
    </source>
</evidence>
<gene>
    <name evidence="10" type="ordered locus">Ethha_2523</name>
</gene>
<keyword evidence="6 8" id="KW-1133">Transmembrane helix</keyword>
<evidence type="ECO:0000256" key="8">
    <source>
        <dbReference type="SAM" id="Phobius"/>
    </source>
</evidence>
<feature type="transmembrane region" description="Helical" evidence="8">
    <location>
        <begin position="177"/>
        <end position="196"/>
    </location>
</feature>